<evidence type="ECO:0000313" key="3">
    <source>
        <dbReference type="EMBL" id="RYB90872.1"/>
    </source>
</evidence>
<dbReference type="InterPro" id="IPR022566">
    <property type="entry name" value="DUF2613"/>
</dbReference>
<keyword evidence="2" id="KW-1133">Transmembrane helix</keyword>
<feature type="compositionally biased region" description="Polar residues" evidence="1">
    <location>
        <begin position="28"/>
        <end position="38"/>
    </location>
</feature>
<proteinExistence type="predicted"/>
<evidence type="ECO:0000256" key="2">
    <source>
        <dbReference type="SAM" id="Phobius"/>
    </source>
</evidence>
<dbReference type="AlphaFoldDB" id="A0A4V1RK32"/>
<protein>
    <submittedName>
        <fullName evidence="3">DUF2613 family protein</fullName>
    </submittedName>
</protein>
<dbReference type="EMBL" id="SDWS01000004">
    <property type="protein sequence ID" value="RYB90872.1"/>
    <property type="molecule type" value="Genomic_DNA"/>
</dbReference>
<evidence type="ECO:0000256" key="1">
    <source>
        <dbReference type="SAM" id="MobiDB-lite"/>
    </source>
</evidence>
<comment type="caution">
    <text evidence="3">The sequence shown here is derived from an EMBL/GenBank/DDBJ whole genome shotgun (WGS) entry which is preliminary data.</text>
</comment>
<organism evidence="3 4">
    <name type="scientific">Nocardioides glacieisoli</name>
    <dbReference type="NCBI Taxonomy" id="1168730"/>
    <lineage>
        <taxon>Bacteria</taxon>
        <taxon>Bacillati</taxon>
        <taxon>Actinomycetota</taxon>
        <taxon>Actinomycetes</taxon>
        <taxon>Propionibacteriales</taxon>
        <taxon>Nocardioidaceae</taxon>
        <taxon>Nocardioides</taxon>
    </lineage>
</organism>
<dbReference type="Proteomes" id="UP000291838">
    <property type="component" value="Unassembled WGS sequence"/>
</dbReference>
<feature type="region of interest" description="Disordered" evidence="1">
    <location>
        <begin position="28"/>
        <end position="52"/>
    </location>
</feature>
<dbReference type="Pfam" id="PF11021">
    <property type="entry name" value="DUF2613"/>
    <property type="match status" value="1"/>
</dbReference>
<keyword evidence="2" id="KW-0812">Transmembrane</keyword>
<sequence>MGNAVAPIVSIVAGAVLGITTIMGVVSSQTGAPETSPGNAEVPTLEYGTTTE</sequence>
<dbReference type="OrthoDB" id="3789257at2"/>
<dbReference type="RefSeq" id="WP_129475623.1">
    <property type="nucleotide sequence ID" value="NZ_SDWS01000004.1"/>
</dbReference>
<reference evidence="3 4" key="1">
    <citation type="submission" date="2019-01" db="EMBL/GenBank/DDBJ databases">
        <title>Novel species of Nocardioides.</title>
        <authorList>
            <person name="Liu Q."/>
            <person name="Xin Y.-H."/>
        </authorList>
    </citation>
    <scope>NUCLEOTIDE SEQUENCE [LARGE SCALE GENOMIC DNA]</scope>
    <source>
        <strain evidence="3 4">HLT3-15</strain>
    </source>
</reference>
<name>A0A4V1RK32_9ACTN</name>
<accession>A0A4V1RK32</accession>
<gene>
    <name evidence="3" type="ORF">EUA06_11410</name>
</gene>
<keyword evidence="4" id="KW-1185">Reference proteome</keyword>
<keyword evidence="2" id="KW-0472">Membrane</keyword>
<feature type="transmembrane region" description="Helical" evidence="2">
    <location>
        <begin position="6"/>
        <end position="26"/>
    </location>
</feature>
<evidence type="ECO:0000313" key="4">
    <source>
        <dbReference type="Proteomes" id="UP000291838"/>
    </source>
</evidence>